<organism evidence="2 3">
    <name type="scientific">Nitzschia inconspicua</name>
    <dbReference type="NCBI Taxonomy" id="303405"/>
    <lineage>
        <taxon>Eukaryota</taxon>
        <taxon>Sar</taxon>
        <taxon>Stramenopiles</taxon>
        <taxon>Ochrophyta</taxon>
        <taxon>Bacillariophyta</taxon>
        <taxon>Bacillariophyceae</taxon>
        <taxon>Bacillariophycidae</taxon>
        <taxon>Bacillariales</taxon>
        <taxon>Bacillariaceae</taxon>
        <taxon>Nitzschia</taxon>
    </lineage>
</organism>
<name>A0A9K3LS29_9STRA</name>
<reference evidence="2" key="2">
    <citation type="submission" date="2021-04" db="EMBL/GenBank/DDBJ databases">
        <authorList>
            <person name="Podell S."/>
        </authorList>
    </citation>
    <scope>NUCLEOTIDE SEQUENCE</scope>
    <source>
        <strain evidence="2">Hildebrandi</strain>
    </source>
</reference>
<dbReference type="Proteomes" id="UP000693970">
    <property type="component" value="Unassembled WGS sequence"/>
</dbReference>
<accession>A0A9K3LS29</accession>
<dbReference type="InterPro" id="IPR001584">
    <property type="entry name" value="Integrase_cat-core"/>
</dbReference>
<sequence>MVSLCRWTYRFNPSLPNFVNAFLFQRFKTTSRRIRIHMLHVTHANETRIQDEELENYHHAKQLKYRFEQVAVDSIGPWEITIQGIGVIKFKALTIIDTATLLVEAGRVENSSSAQAALVFEIQWLARYPRPLACIFDQGTEFEGALHRCLHRNGIQAVPTTVKNPQANVICERMHSTLGDILRTLLMELLTTLSHRSSLLYAHLSTERLESLQELLFPTRYVSSDSINDRLQSDSQ</sequence>
<feature type="domain" description="Integrase catalytic" evidence="1">
    <location>
        <begin position="60"/>
        <end position="226"/>
    </location>
</feature>
<evidence type="ECO:0000259" key="1">
    <source>
        <dbReference type="PROSITE" id="PS50994"/>
    </source>
</evidence>
<dbReference type="AlphaFoldDB" id="A0A9K3LS29"/>
<evidence type="ECO:0000313" key="2">
    <source>
        <dbReference type="EMBL" id="KAG7366933.1"/>
    </source>
</evidence>
<dbReference type="EMBL" id="JAGRRH010000007">
    <property type="protein sequence ID" value="KAG7366933.1"/>
    <property type="molecule type" value="Genomic_DNA"/>
</dbReference>
<dbReference type="GO" id="GO:0015074">
    <property type="term" value="P:DNA integration"/>
    <property type="evidence" value="ECO:0007669"/>
    <property type="project" value="InterPro"/>
</dbReference>
<proteinExistence type="predicted"/>
<dbReference type="OrthoDB" id="110560at2759"/>
<reference evidence="2" key="1">
    <citation type="journal article" date="2021" name="Sci. Rep.">
        <title>Diploid genomic architecture of Nitzschia inconspicua, an elite biomass production diatom.</title>
        <authorList>
            <person name="Oliver A."/>
            <person name="Podell S."/>
            <person name="Pinowska A."/>
            <person name="Traller J.C."/>
            <person name="Smith S.R."/>
            <person name="McClure R."/>
            <person name="Beliaev A."/>
            <person name="Bohutskyi P."/>
            <person name="Hill E.A."/>
            <person name="Rabines A."/>
            <person name="Zheng H."/>
            <person name="Allen L.Z."/>
            <person name="Kuo A."/>
            <person name="Grigoriev I.V."/>
            <person name="Allen A.E."/>
            <person name="Hazlebeck D."/>
            <person name="Allen E.E."/>
        </authorList>
    </citation>
    <scope>NUCLEOTIDE SEQUENCE</scope>
    <source>
        <strain evidence="2">Hildebrandi</strain>
    </source>
</reference>
<dbReference type="PROSITE" id="PS50994">
    <property type="entry name" value="INTEGRASE"/>
    <property type="match status" value="1"/>
</dbReference>
<keyword evidence="3" id="KW-1185">Reference proteome</keyword>
<protein>
    <submittedName>
        <fullName evidence="2">Integrase core domain containing protein</fullName>
    </submittedName>
</protein>
<evidence type="ECO:0000313" key="3">
    <source>
        <dbReference type="Proteomes" id="UP000693970"/>
    </source>
</evidence>
<gene>
    <name evidence="2" type="ORF">IV203_029603</name>
</gene>
<comment type="caution">
    <text evidence="2">The sequence shown here is derived from an EMBL/GenBank/DDBJ whole genome shotgun (WGS) entry which is preliminary data.</text>
</comment>